<protein>
    <submittedName>
        <fullName evidence="2">Class I SAM-dependent methyltransferase</fullName>
    </submittedName>
</protein>
<evidence type="ECO:0000313" key="2">
    <source>
        <dbReference type="EMBL" id="TKB99368.1"/>
    </source>
</evidence>
<dbReference type="OrthoDB" id="9791837at2"/>
<dbReference type="PANTHER" id="PTHR43861:SF1">
    <property type="entry name" value="TRANS-ACONITATE 2-METHYLTRANSFERASE"/>
    <property type="match status" value="1"/>
</dbReference>
<reference evidence="2 3" key="1">
    <citation type="submission" date="2019-04" db="EMBL/GenBank/DDBJ databases">
        <title>Pedobacter sp. AR-2-6 sp. nov., isolated from Arctic soil.</title>
        <authorList>
            <person name="Dahal R.H."/>
            <person name="Kim D.-U."/>
        </authorList>
    </citation>
    <scope>NUCLEOTIDE SEQUENCE [LARGE SCALE GENOMIC DNA]</scope>
    <source>
        <strain evidence="2 3">AR-2-6</strain>
    </source>
</reference>
<keyword evidence="2" id="KW-0489">Methyltransferase</keyword>
<dbReference type="PANTHER" id="PTHR43861">
    <property type="entry name" value="TRANS-ACONITATE 2-METHYLTRANSFERASE-RELATED"/>
    <property type="match status" value="1"/>
</dbReference>
<dbReference type="SUPFAM" id="SSF53335">
    <property type="entry name" value="S-adenosyl-L-methionine-dependent methyltransferases"/>
    <property type="match status" value="1"/>
</dbReference>
<dbReference type="GO" id="GO:0008757">
    <property type="term" value="F:S-adenosylmethionine-dependent methyltransferase activity"/>
    <property type="evidence" value="ECO:0007669"/>
    <property type="project" value="InterPro"/>
</dbReference>
<dbReference type="Pfam" id="PF08241">
    <property type="entry name" value="Methyltransf_11"/>
    <property type="match status" value="1"/>
</dbReference>
<proteinExistence type="predicted"/>
<accession>A0A4U1C2U3</accession>
<sequence>MLHKFLTLLRNFATNTSNTVTTNQMIKDKVIAAYEKMAVKYDELIDHKPHNAYYDRPNTLALLPDVKGKNILDAACGPGKYAEILIAQGAKVLGYDISPKMVELAIKRNQNQAEFYVHDLSTPFKTIGNETYDIVLCALALHYLEDWAPAIIEFNRVLKKDGILVISIEHPFNDFNFFKSKKYFEIEQVKCTWKGFGEAIEVNSYRRSLSECLTPLTENGFYIDKLVEPKPTKEFENADPRHFKELNEFPAFLCVRAVKRNH</sequence>
<organism evidence="2 3">
    <name type="scientific">Pedobacter cryotolerans</name>
    <dbReference type="NCBI Taxonomy" id="2571270"/>
    <lineage>
        <taxon>Bacteria</taxon>
        <taxon>Pseudomonadati</taxon>
        <taxon>Bacteroidota</taxon>
        <taxon>Sphingobacteriia</taxon>
        <taxon>Sphingobacteriales</taxon>
        <taxon>Sphingobacteriaceae</taxon>
        <taxon>Pedobacter</taxon>
    </lineage>
</organism>
<dbReference type="AlphaFoldDB" id="A0A4U1C2U3"/>
<feature type="domain" description="Methyltransferase type 11" evidence="1">
    <location>
        <begin position="72"/>
        <end position="166"/>
    </location>
</feature>
<dbReference type="GO" id="GO:0032259">
    <property type="term" value="P:methylation"/>
    <property type="evidence" value="ECO:0007669"/>
    <property type="project" value="UniProtKB-KW"/>
</dbReference>
<evidence type="ECO:0000313" key="3">
    <source>
        <dbReference type="Proteomes" id="UP000310477"/>
    </source>
</evidence>
<dbReference type="Proteomes" id="UP000310477">
    <property type="component" value="Unassembled WGS sequence"/>
</dbReference>
<gene>
    <name evidence="2" type="ORF">FA045_12830</name>
</gene>
<dbReference type="EMBL" id="SWBO01000007">
    <property type="protein sequence ID" value="TKB99368.1"/>
    <property type="molecule type" value="Genomic_DNA"/>
</dbReference>
<keyword evidence="3" id="KW-1185">Reference proteome</keyword>
<dbReference type="InterPro" id="IPR029063">
    <property type="entry name" value="SAM-dependent_MTases_sf"/>
</dbReference>
<dbReference type="Gene3D" id="3.40.50.150">
    <property type="entry name" value="Vaccinia Virus protein VP39"/>
    <property type="match status" value="1"/>
</dbReference>
<name>A0A4U1C2U3_9SPHI</name>
<evidence type="ECO:0000259" key="1">
    <source>
        <dbReference type="Pfam" id="PF08241"/>
    </source>
</evidence>
<dbReference type="InterPro" id="IPR013216">
    <property type="entry name" value="Methyltransf_11"/>
</dbReference>
<dbReference type="CDD" id="cd02440">
    <property type="entry name" value="AdoMet_MTases"/>
    <property type="match status" value="1"/>
</dbReference>
<keyword evidence="2" id="KW-0808">Transferase</keyword>
<comment type="caution">
    <text evidence="2">The sequence shown here is derived from an EMBL/GenBank/DDBJ whole genome shotgun (WGS) entry which is preliminary data.</text>
</comment>
<dbReference type="RefSeq" id="WP_136877488.1">
    <property type="nucleotide sequence ID" value="NZ_SWBO01000007.1"/>
</dbReference>